<dbReference type="Proteomes" id="UP000248889">
    <property type="component" value="Unassembled WGS sequence"/>
</dbReference>
<dbReference type="Pfam" id="PF13822">
    <property type="entry name" value="ACC_epsilon"/>
    <property type="match status" value="1"/>
</dbReference>
<reference evidence="1 2" key="1">
    <citation type="submission" date="2018-06" db="EMBL/GenBank/DDBJ databases">
        <title>Streptacidiphilus pinicola sp. nov., isolated from pine grove soil.</title>
        <authorList>
            <person name="Roh S.G."/>
            <person name="Park S."/>
            <person name="Kim M.-K."/>
            <person name="Yun B.-R."/>
            <person name="Park J."/>
            <person name="Kim M.J."/>
            <person name="Kim Y.S."/>
            <person name="Kim S.B."/>
        </authorList>
    </citation>
    <scope>NUCLEOTIDE SEQUENCE [LARGE SCALE GENOMIC DNA]</scope>
    <source>
        <strain evidence="1 2">MMS16-CNU450</strain>
    </source>
</reference>
<sequence length="70" mass="7500">MSADPDRPSLRVLRGVPTAEELAVLTAVLTAVLPAARPTGTPQPAPAPTPVRVRWDRSDVDYRSPLAWVA</sequence>
<comment type="caution">
    <text evidence="1">The sequence shown here is derived from an EMBL/GenBank/DDBJ whole genome shotgun (WGS) entry which is preliminary data.</text>
</comment>
<organism evidence="1 2">
    <name type="scientific">Streptacidiphilus pinicola</name>
    <dbReference type="NCBI Taxonomy" id="2219663"/>
    <lineage>
        <taxon>Bacteria</taxon>
        <taxon>Bacillati</taxon>
        <taxon>Actinomycetota</taxon>
        <taxon>Actinomycetes</taxon>
        <taxon>Kitasatosporales</taxon>
        <taxon>Streptomycetaceae</taxon>
        <taxon>Streptacidiphilus</taxon>
    </lineage>
</organism>
<dbReference type="GO" id="GO:0004658">
    <property type="term" value="F:propionyl-CoA carboxylase activity"/>
    <property type="evidence" value="ECO:0007669"/>
    <property type="project" value="InterPro"/>
</dbReference>
<proteinExistence type="predicted"/>
<gene>
    <name evidence="1" type="ORF">DN069_31795</name>
</gene>
<accession>A0A2X0I9K0</accession>
<protein>
    <submittedName>
        <fullName evidence="1">Acyl-CoA carboxylase subunit epsilon</fullName>
    </submittedName>
</protein>
<dbReference type="InterPro" id="IPR032716">
    <property type="entry name" value="ACC_epsilon"/>
</dbReference>
<dbReference type="AlphaFoldDB" id="A0A2X0I9K0"/>
<dbReference type="GO" id="GO:0003989">
    <property type="term" value="F:acetyl-CoA carboxylase activity"/>
    <property type="evidence" value="ECO:0007669"/>
    <property type="project" value="InterPro"/>
</dbReference>
<dbReference type="RefSeq" id="WP_111506706.1">
    <property type="nucleotide sequence ID" value="NZ_QKYN01000149.1"/>
</dbReference>
<evidence type="ECO:0000313" key="1">
    <source>
        <dbReference type="EMBL" id="RAG81632.1"/>
    </source>
</evidence>
<dbReference type="EMBL" id="QKYN01000149">
    <property type="protein sequence ID" value="RAG81632.1"/>
    <property type="molecule type" value="Genomic_DNA"/>
</dbReference>
<keyword evidence="2" id="KW-1185">Reference proteome</keyword>
<evidence type="ECO:0000313" key="2">
    <source>
        <dbReference type="Proteomes" id="UP000248889"/>
    </source>
</evidence>
<name>A0A2X0I9K0_9ACTN</name>